<feature type="domain" description="GST N-terminal" evidence="5">
    <location>
        <begin position="1"/>
        <end position="82"/>
    </location>
</feature>
<dbReference type="PANTHER" id="PTHR43900:SF3">
    <property type="entry name" value="GLUTATHIONE S-TRANSFERASE RHO"/>
    <property type="match status" value="1"/>
</dbReference>
<dbReference type="InterPro" id="IPR004046">
    <property type="entry name" value="GST_C"/>
</dbReference>
<dbReference type="FunFam" id="3.40.30.10:FF:000016">
    <property type="entry name" value="Glutathione S-transferase F2"/>
    <property type="match status" value="1"/>
</dbReference>
<dbReference type="SFLD" id="SFLDG01154">
    <property type="entry name" value="Main.5:_Phi-like"/>
    <property type="match status" value="1"/>
</dbReference>
<dbReference type="FunCoup" id="C4JL14">
    <property type="interactions" value="443"/>
</dbReference>
<dbReference type="GO" id="GO:0004364">
    <property type="term" value="F:glutathione transferase activity"/>
    <property type="evidence" value="ECO:0007669"/>
    <property type="project" value="UniProtKB-EC"/>
</dbReference>
<dbReference type="EMBL" id="CH476615">
    <property type="protein sequence ID" value="EEP75383.1"/>
    <property type="molecule type" value="Genomic_DNA"/>
</dbReference>
<feature type="domain" description="GST C-terminal" evidence="6">
    <location>
        <begin position="89"/>
        <end position="214"/>
    </location>
</feature>
<evidence type="ECO:0000256" key="4">
    <source>
        <dbReference type="ARBA" id="ARBA00047960"/>
    </source>
</evidence>
<dbReference type="CDD" id="cd03053">
    <property type="entry name" value="GST_N_Phi"/>
    <property type="match status" value="1"/>
</dbReference>
<evidence type="ECO:0000313" key="8">
    <source>
        <dbReference type="Proteomes" id="UP000002058"/>
    </source>
</evidence>
<dbReference type="GeneID" id="8444880"/>
<comment type="similarity">
    <text evidence="1">Belongs to the GST superfamily. Phi family.</text>
</comment>
<evidence type="ECO:0000259" key="5">
    <source>
        <dbReference type="PROSITE" id="PS50404"/>
    </source>
</evidence>
<dbReference type="GO" id="GO:0043295">
    <property type="term" value="F:glutathione binding"/>
    <property type="evidence" value="ECO:0007669"/>
    <property type="project" value="TreeGrafter"/>
</dbReference>
<dbReference type="GO" id="GO:0005737">
    <property type="term" value="C:cytoplasm"/>
    <property type="evidence" value="ECO:0007669"/>
    <property type="project" value="TreeGrafter"/>
</dbReference>
<dbReference type="OMA" id="QGEKWMD"/>
<proteinExistence type="inferred from homology"/>
<dbReference type="InterPro" id="IPR036282">
    <property type="entry name" value="Glutathione-S-Trfase_C_sf"/>
</dbReference>
<accession>C4JL14</accession>
<dbReference type="PROSITE" id="PS50404">
    <property type="entry name" value="GST_NTER"/>
    <property type="match status" value="1"/>
</dbReference>
<dbReference type="InterPro" id="IPR004045">
    <property type="entry name" value="Glutathione_S-Trfase_N"/>
</dbReference>
<dbReference type="VEuPathDB" id="FungiDB:UREG_00229"/>
<dbReference type="AlphaFoldDB" id="C4JL14"/>
<dbReference type="Pfam" id="PF02798">
    <property type="entry name" value="GST_N"/>
    <property type="match status" value="1"/>
</dbReference>
<dbReference type="KEGG" id="ure:UREG_00229"/>
<dbReference type="RefSeq" id="XP_002540716.1">
    <property type="nucleotide sequence ID" value="XM_002540670.1"/>
</dbReference>
<sequence>MVLKLYGSPVSTCTKRVAMVLHEKQVPFEFFPIDLAKGEHKAPEFVAHQPFGQVPYIDDDGFVLYESRAIAQYIATKYADQGTPLIPKGIKEYGLFLQGVAIESSNFDPYASKLVFEKLIKQKYGMTCDEAVASQSVETLNAKLDVYEKILSKQKYIGGDVLTLADLYHLPYGALLPLVPCDAIEKRPAVSKWFKELAARPSWQAVQGGIKGTA</sequence>
<organism evidence="7 8">
    <name type="scientific">Uncinocarpus reesii (strain UAMH 1704)</name>
    <dbReference type="NCBI Taxonomy" id="336963"/>
    <lineage>
        <taxon>Eukaryota</taxon>
        <taxon>Fungi</taxon>
        <taxon>Dikarya</taxon>
        <taxon>Ascomycota</taxon>
        <taxon>Pezizomycotina</taxon>
        <taxon>Eurotiomycetes</taxon>
        <taxon>Eurotiomycetidae</taxon>
        <taxon>Onygenales</taxon>
        <taxon>Onygenaceae</taxon>
        <taxon>Uncinocarpus</taxon>
    </lineage>
</organism>
<dbReference type="OrthoDB" id="249703at2759"/>
<dbReference type="EC" id="2.5.1.18" evidence="2"/>
<dbReference type="InterPro" id="IPR040079">
    <property type="entry name" value="Glutathione_S-Trfase"/>
</dbReference>
<dbReference type="SFLD" id="SFLDS00019">
    <property type="entry name" value="Glutathione_Transferase_(cytos"/>
    <property type="match status" value="1"/>
</dbReference>
<reference evidence="8" key="1">
    <citation type="journal article" date="2009" name="Genome Res.">
        <title>Comparative genomic analyses of the human fungal pathogens Coccidioides and their relatives.</title>
        <authorList>
            <person name="Sharpton T.J."/>
            <person name="Stajich J.E."/>
            <person name="Rounsley S.D."/>
            <person name="Gardner M.J."/>
            <person name="Wortman J.R."/>
            <person name="Jordar V.S."/>
            <person name="Maiti R."/>
            <person name="Kodira C.D."/>
            <person name="Neafsey D.E."/>
            <person name="Zeng Q."/>
            <person name="Hung C.-Y."/>
            <person name="McMahan C."/>
            <person name="Muszewska A."/>
            <person name="Grynberg M."/>
            <person name="Mandel M.A."/>
            <person name="Kellner E.M."/>
            <person name="Barker B.M."/>
            <person name="Galgiani J.N."/>
            <person name="Orbach M.J."/>
            <person name="Kirkland T.N."/>
            <person name="Cole G.T."/>
            <person name="Henn M.R."/>
            <person name="Birren B.W."/>
            <person name="Taylor J.W."/>
        </authorList>
    </citation>
    <scope>NUCLEOTIDE SEQUENCE [LARGE SCALE GENOMIC DNA]</scope>
    <source>
        <strain evidence="8">UAMH 1704</strain>
    </source>
</reference>
<dbReference type="SFLD" id="SFLDG00358">
    <property type="entry name" value="Main_(cytGST)"/>
    <property type="match status" value="1"/>
</dbReference>
<dbReference type="GO" id="GO:0009636">
    <property type="term" value="P:response to toxic substance"/>
    <property type="evidence" value="ECO:0007669"/>
    <property type="project" value="UniProtKB-ARBA"/>
</dbReference>
<dbReference type="FunFam" id="1.20.1050.10:FF:000004">
    <property type="entry name" value="Glutathione S-transferase F2"/>
    <property type="match status" value="1"/>
</dbReference>
<dbReference type="HOGENOM" id="CLU_011226_5_1_1"/>
<comment type="catalytic activity">
    <reaction evidence="4">
        <text>RX + glutathione = an S-substituted glutathione + a halide anion + H(+)</text>
        <dbReference type="Rhea" id="RHEA:16437"/>
        <dbReference type="ChEBI" id="CHEBI:15378"/>
        <dbReference type="ChEBI" id="CHEBI:16042"/>
        <dbReference type="ChEBI" id="CHEBI:17792"/>
        <dbReference type="ChEBI" id="CHEBI:57925"/>
        <dbReference type="ChEBI" id="CHEBI:90779"/>
        <dbReference type="EC" id="2.5.1.18"/>
    </reaction>
</comment>
<keyword evidence="8" id="KW-1185">Reference proteome</keyword>
<dbReference type="Proteomes" id="UP000002058">
    <property type="component" value="Unassembled WGS sequence"/>
</dbReference>
<dbReference type="Gene3D" id="3.40.30.10">
    <property type="entry name" value="Glutaredoxin"/>
    <property type="match status" value="1"/>
</dbReference>
<dbReference type="STRING" id="336963.C4JL14"/>
<evidence type="ECO:0000256" key="3">
    <source>
        <dbReference type="ARBA" id="ARBA00022679"/>
    </source>
</evidence>
<keyword evidence="3" id="KW-0808">Transferase</keyword>
<dbReference type="eggNOG" id="KOG0867">
    <property type="taxonomic scope" value="Eukaryota"/>
</dbReference>
<dbReference type="SUPFAM" id="SSF47616">
    <property type="entry name" value="GST C-terminal domain-like"/>
    <property type="match status" value="1"/>
</dbReference>
<evidence type="ECO:0000313" key="7">
    <source>
        <dbReference type="EMBL" id="EEP75383.1"/>
    </source>
</evidence>
<dbReference type="SUPFAM" id="SSF52833">
    <property type="entry name" value="Thioredoxin-like"/>
    <property type="match status" value="1"/>
</dbReference>
<dbReference type="Pfam" id="PF00043">
    <property type="entry name" value="GST_C"/>
    <property type="match status" value="1"/>
</dbReference>
<dbReference type="InterPro" id="IPR036249">
    <property type="entry name" value="Thioredoxin-like_sf"/>
</dbReference>
<dbReference type="InterPro" id="IPR010987">
    <property type="entry name" value="Glutathione-S-Trfase_C-like"/>
</dbReference>
<gene>
    <name evidence="7" type="ORF">UREG_00229</name>
</gene>
<evidence type="ECO:0000256" key="2">
    <source>
        <dbReference type="ARBA" id="ARBA00012452"/>
    </source>
</evidence>
<dbReference type="PROSITE" id="PS50405">
    <property type="entry name" value="GST_CTER"/>
    <property type="match status" value="1"/>
</dbReference>
<protein>
    <recommendedName>
        <fullName evidence="2">glutathione transferase</fullName>
        <ecNumber evidence="2">2.5.1.18</ecNumber>
    </recommendedName>
</protein>
<dbReference type="Gene3D" id="1.20.1050.10">
    <property type="match status" value="1"/>
</dbReference>
<dbReference type="GO" id="GO:0006749">
    <property type="term" value="P:glutathione metabolic process"/>
    <property type="evidence" value="ECO:0007669"/>
    <property type="project" value="TreeGrafter"/>
</dbReference>
<name>C4JL14_UNCRE</name>
<dbReference type="PANTHER" id="PTHR43900">
    <property type="entry name" value="GLUTATHIONE S-TRANSFERASE RHO"/>
    <property type="match status" value="1"/>
</dbReference>
<evidence type="ECO:0000256" key="1">
    <source>
        <dbReference type="ARBA" id="ARBA00010128"/>
    </source>
</evidence>
<evidence type="ECO:0000259" key="6">
    <source>
        <dbReference type="PROSITE" id="PS50405"/>
    </source>
</evidence>
<dbReference type="InParanoid" id="C4JL14"/>